<feature type="compositionally biased region" description="Polar residues" evidence="1">
    <location>
        <begin position="17"/>
        <end position="27"/>
    </location>
</feature>
<dbReference type="EMBL" id="JH651057">
    <property type="protein sequence ID" value="EXA30346.1"/>
    <property type="molecule type" value="Genomic_DNA"/>
</dbReference>
<sequence length="51" mass="5555">MAPNNNKNPDFKIFEDNTATPSTRFSSNQNNQFILQPAIAANNLPGYLGTG</sequence>
<evidence type="ECO:0000256" key="1">
    <source>
        <dbReference type="SAM" id="MobiDB-lite"/>
    </source>
</evidence>
<protein>
    <submittedName>
        <fullName evidence="2">Uncharacterized protein</fullName>
    </submittedName>
</protein>
<feature type="region of interest" description="Disordered" evidence="1">
    <location>
        <begin position="1"/>
        <end position="27"/>
    </location>
</feature>
<reference evidence="2" key="1">
    <citation type="submission" date="2011-10" db="EMBL/GenBank/DDBJ databases">
        <title>The Genome Sequence of Fusarium oxysporum HDV247.</title>
        <authorList>
            <consortium name="The Broad Institute Genome Sequencing Platform"/>
            <person name="Ma L.-J."/>
            <person name="Gale L.R."/>
            <person name="Schwartz D.C."/>
            <person name="Zhou S."/>
            <person name="Corby-Kistler H."/>
            <person name="Young S.K."/>
            <person name="Zeng Q."/>
            <person name="Gargeya S."/>
            <person name="Fitzgerald M."/>
            <person name="Haas B."/>
            <person name="Abouelleil A."/>
            <person name="Alvarado L."/>
            <person name="Arachchi H.M."/>
            <person name="Berlin A."/>
            <person name="Brown A."/>
            <person name="Chapman S.B."/>
            <person name="Chen Z."/>
            <person name="Dunbar C."/>
            <person name="Freedman E."/>
            <person name="Gearin G."/>
            <person name="Goldberg J."/>
            <person name="Griggs A."/>
            <person name="Gujja S."/>
            <person name="Heiman D."/>
            <person name="Howarth C."/>
            <person name="Larson L."/>
            <person name="Lui A."/>
            <person name="MacDonald P.J.P."/>
            <person name="Montmayeur A."/>
            <person name="Murphy C."/>
            <person name="Neiman D."/>
            <person name="Pearson M."/>
            <person name="Priest M."/>
            <person name="Roberts A."/>
            <person name="Saif S."/>
            <person name="Shea T."/>
            <person name="Shenoy N."/>
            <person name="Sisk P."/>
            <person name="Stolte C."/>
            <person name="Sykes S."/>
            <person name="Wortman J."/>
            <person name="Nusbaum C."/>
            <person name="Birren B."/>
        </authorList>
    </citation>
    <scope>NUCLEOTIDE SEQUENCE [LARGE SCALE GENOMIC DNA]</scope>
    <source>
        <strain evidence="2">HDV247</strain>
    </source>
</reference>
<reference evidence="2" key="2">
    <citation type="submission" date="2014-02" db="EMBL/GenBank/DDBJ databases">
        <title>Annotation of the Genome Sequence of Fusarium oxysporum HDV247.</title>
        <authorList>
            <consortium name="The Broad Institute Genomics Platform"/>
            <person name="Ma L.-J."/>
            <person name="Corby-Kistler H."/>
            <person name="Broz K."/>
            <person name="Gale L.R."/>
            <person name="Jonkers W."/>
            <person name="O'Donnell K."/>
            <person name="Ploetz R."/>
            <person name="Steinberg C."/>
            <person name="Schwartz D.C."/>
            <person name="VanEtten H."/>
            <person name="Zhou S."/>
            <person name="Young S.K."/>
            <person name="Zeng Q."/>
            <person name="Gargeya S."/>
            <person name="Fitzgerald M."/>
            <person name="Abouelleil A."/>
            <person name="Alvarado L."/>
            <person name="Chapman S.B."/>
            <person name="Gainer-Dewar J."/>
            <person name="Goldberg J."/>
            <person name="Griggs A."/>
            <person name="Gujja S."/>
            <person name="Hansen M."/>
            <person name="Howarth C."/>
            <person name="Imamovic A."/>
            <person name="Ireland A."/>
            <person name="Larimer J."/>
            <person name="McCowan C."/>
            <person name="Murphy C."/>
            <person name="Pearson M."/>
            <person name="Poon T.W."/>
            <person name="Priest M."/>
            <person name="Roberts A."/>
            <person name="Saif S."/>
            <person name="Shea T."/>
            <person name="Sykes S."/>
            <person name="Wortman J."/>
            <person name="Nusbaum C."/>
            <person name="Birren B."/>
        </authorList>
    </citation>
    <scope>NUCLEOTIDE SEQUENCE</scope>
    <source>
        <strain evidence="2">HDV247</strain>
    </source>
</reference>
<gene>
    <name evidence="3" type="ORF">FOVG_18273</name>
    <name evidence="2" type="ORF">FOVG_19651</name>
</gene>
<organism evidence="2">
    <name type="scientific">Fusarium oxysporum f. sp. pisi HDV247</name>
    <dbReference type="NCBI Taxonomy" id="1080344"/>
    <lineage>
        <taxon>Eukaryota</taxon>
        <taxon>Fungi</taxon>
        <taxon>Dikarya</taxon>
        <taxon>Ascomycota</taxon>
        <taxon>Pezizomycotina</taxon>
        <taxon>Sordariomycetes</taxon>
        <taxon>Hypocreomycetidae</taxon>
        <taxon>Hypocreales</taxon>
        <taxon>Nectriaceae</taxon>
        <taxon>Fusarium</taxon>
        <taxon>Fusarium oxysporum species complex</taxon>
    </lineage>
</organism>
<accession>W9NFK8</accession>
<dbReference type="HOGENOM" id="CLU_3106390_0_0_1"/>
<proteinExistence type="predicted"/>
<evidence type="ECO:0000313" key="3">
    <source>
        <dbReference type="EMBL" id="EXA30346.1"/>
    </source>
</evidence>
<evidence type="ECO:0000313" key="2">
    <source>
        <dbReference type="EMBL" id="EXA28757.1"/>
    </source>
</evidence>
<dbReference type="EMBL" id="KI981291">
    <property type="protein sequence ID" value="EXA28757.1"/>
    <property type="molecule type" value="Genomic_DNA"/>
</dbReference>
<dbReference type="Proteomes" id="UP000030751">
    <property type="component" value="Unassembled WGS sequence"/>
</dbReference>
<name>W9NFK8_FUSOX</name>
<dbReference type="AlphaFoldDB" id="W9NFK8"/>